<evidence type="ECO:0000313" key="9">
    <source>
        <dbReference type="EMBL" id="QGU00508.1"/>
    </source>
</evidence>
<dbReference type="OrthoDB" id="9773087at2"/>
<gene>
    <name evidence="8" type="primary">panC</name>
    <name evidence="9" type="ORF">SYNTR_1914</name>
</gene>
<evidence type="ECO:0000256" key="2">
    <source>
        <dbReference type="ARBA" id="ARBA00009256"/>
    </source>
</evidence>
<feature type="binding site" evidence="8">
    <location>
        <position position="154"/>
    </location>
    <ligand>
        <name>(R)-pantoate</name>
        <dbReference type="ChEBI" id="CHEBI:15980"/>
    </ligand>
</feature>
<reference evidence="10" key="1">
    <citation type="journal article" date="2019" name="Microbiology">
        <title>Complete Genome Sequence of an Uncultured Bacterium of the Candidate Phylum Bipolaricaulota.</title>
        <authorList>
            <person name="Kadnikov V.V."/>
            <person name="Mardanov A.V."/>
            <person name="Beletsky A.V."/>
            <person name="Frank Y.A."/>
            <person name="Karnachuk O.V."/>
            <person name="Ravin N.V."/>
        </authorList>
    </citation>
    <scope>NUCLEOTIDE SEQUENCE [LARGE SCALE GENOMIC DNA]</scope>
</reference>
<comment type="miscellaneous">
    <text evidence="8">The reaction proceeds by a bi uni uni bi ping pong mechanism.</text>
</comment>
<dbReference type="EC" id="6.3.2.1" evidence="8"/>
<dbReference type="NCBIfam" id="TIGR00018">
    <property type="entry name" value="panC"/>
    <property type="match status" value="1"/>
</dbReference>
<keyword evidence="3 8" id="KW-0436">Ligase</keyword>
<keyword evidence="5 8" id="KW-0547">Nucleotide-binding</keyword>
<evidence type="ECO:0000256" key="6">
    <source>
        <dbReference type="ARBA" id="ARBA00022840"/>
    </source>
</evidence>
<dbReference type="InterPro" id="IPR003721">
    <property type="entry name" value="Pantoate_ligase"/>
</dbReference>
<dbReference type="FunFam" id="3.40.50.620:FF:000013">
    <property type="entry name" value="Pantothenate synthetase"/>
    <property type="match status" value="1"/>
</dbReference>
<evidence type="ECO:0000256" key="4">
    <source>
        <dbReference type="ARBA" id="ARBA00022655"/>
    </source>
</evidence>
<sequence>MEIIKTIKQMQSYSREQQRLGKTIGLVPTMGYLHEGHIELVKAARKENDIVIVSIFVNPIQFGVGEDFDIYPRDLKRDSQLLEKENVDVIFNPEGEEMYPAGYNTFVEVSGEITTKLCGASRPGHFRGVTTVVSKLFNTCLPDKAYFGQKDAQQVMVIEKMVKELNFPLTIVRVPIIREKDGLAMSSRNTYLSDELRKEALLLNQSLIKGKQAIENGEKDVEKVKKLIQDYIKTSPNANIDYVEILSGEDLSDLSDLSELKGKILIALAVKFGNTRLIDNQLVEV</sequence>
<dbReference type="InterPro" id="IPR004821">
    <property type="entry name" value="Cyt_trans-like"/>
</dbReference>
<dbReference type="Gene3D" id="3.30.1300.10">
    <property type="entry name" value="Pantoate-beta-alanine ligase, C-terminal domain"/>
    <property type="match status" value="1"/>
</dbReference>
<comment type="subcellular location">
    <subcellularLocation>
        <location evidence="8">Cytoplasm</location>
    </subcellularLocation>
</comment>
<keyword evidence="4 8" id="KW-0566">Pantothenate biosynthesis</keyword>
<dbReference type="Pfam" id="PF02569">
    <property type="entry name" value="Pantoate_ligase"/>
    <property type="match status" value="1"/>
</dbReference>
<dbReference type="SUPFAM" id="SSF52374">
    <property type="entry name" value="Nucleotidylyl transferase"/>
    <property type="match status" value="1"/>
</dbReference>
<dbReference type="GO" id="GO:0004592">
    <property type="term" value="F:pantoate-beta-alanine ligase activity"/>
    <property type="evidence" value="ECO:0007669"/>
    <property type="project" value="UniProtKB-UniRule"/>
</dbReference>
<proteinExistence type="inferred from homology"/>
<feature type="binding site" evidence="8">
    <location>
        <position position="177"/>
    </location>
    <ligand>
        <name>ATP</name>
        <dbReference type="ChEBI" id="CHEBI:30616"/>
    </ligand>
</feature>
<dbReference type="InterPro" id="IPR042176">
    <property type="entry name" value="Pantoate_ligase_C"/>
</dbReference>
<protein>
    <recommendedName>
        <fullName evidence="8">Pantothenate synthetase</fullName>
        <shortName evidence="8">PS</shortName>
        <ecNumber evidence="8">6.3.2.1</ecNumber>
    </recommendedName>
    <alternativeName>
        <fullName evidence="8">Pantoate--beta-alanine ligase</fullName>
    </alternativeName>
    <alternativeName>
        <fullName evidence="8">Pantoate-activating enzyme</fullName>
    </alternativeName>
</protein>
<comment type="catalytic activity">
    <reaction evidence="7 8">
        <text>(R)-pantoate + beta-alanine + ATP = (R)-pantothenate + AMP + diphosphate + H(+)</text>
        <dbReference type="Rhea" id="RHEA:10912"/>
        <dbReference type="ChEBI" id="CHEBI:15378"/>
        <dbReference type="ChEBI" id="CHEBI:15980"/>
        <dbReference type="ChEBI" id="CHEBI:29032"/>
        <dbReference type="ChEBI" id="CHEBI:30616"/>
        <dbReference type="ChEBI" id="CHEBI:33019"/>
        <dbReference type="ChEBI" id="CHEBI:57966"/>
        <dbReference type="ChEBI" id="CHEBI:456215"/>
        <dbReference type="EC" id="6.3.2.1"/>
    </reaction>
</comment>
<dbReference type="Gene3D" id="3.40.50.620">
    <property type="entry name" value="HUPs"/>
    <property type="match status" value="1"/>
</dbReference>
<accession>A0A6I6DNH3</accession>
<evidence type="ECO:0000256" key="1">
    <source>
        <dbReference type="ARBA" id="ARBA00004990"/>
    </source>
</evidence>
<dbReference type="HAMAP" id="MF_00158">
    <property type="entry name" value="PanC"/>
    <property type="match status" value="1"/>
</dbReference>
<comment type="pathway">
    <text evidence="1 8">Cofactor biosynthesis; (R)-pantothenate biosynthesis; (R)-pantothenate from (R)-pantoate and beta-alanine: step 1/1.</text>
</comment>
<dbReference type="GO" id="GO:0005829">
    <property type="term" value="C:cytosol"/>
    <property type="evidence" value="ECO:0007669"/>
    <property type="project" value="TreeGrafter"/>
</dbReference>
<dbReference type="InterPro" id="IPR014729">
    <property type="entry name" value="Rossmann-like_a/b/a_fold"/>
</dbReference>
<evidence type="ECO:0000256" key="3">
    <source>
        <dbReference type="ARBA" id="ARBA00022598"/>
    </source>
</evidence>
<evidence type="ECO:0000256" key="5">
    <source>
        <dbReference type="ARBA" id="ARBA00022741"/>
    </source>
</evidence>
<feature type="binding site" evidence="8">
    <location>
        <position position="61"/>
    </location>
    <ligand>
        <name>beta-alanine</name>
        <dbReference type="ChEBI" id="CHEBI:57966"/>
    </ligand>
</feature>
<dbReference type="PANTHER" id="PTHR21299:SF1">
    <property type="entry name" value="PANTOATE--BETA-ALANINE LIGASE"/>
    <property type="match status" value="1"/>
</dbReference>
<dbReference type="UniPathway" id="UPA00028">
    <property type="reaction ID" value="UER00005"/>
</dbReference>
<keyword evidence="10" id="KW-1185">Reference proteome</keyword>
<feature type="active site" description="Proton donor" evidence="8">
    <location>
        <position position="37"/>
    </location>
</feature>
<dbReference type="EMBL" id="CP046457">
    <property type="protein sequence ID" value="QGU00508.1"/>
    <property type="molecule type" value="Genomic_DNA"/>
</dbReference>
<dbReference type="GO" id="GO:0005524">
    <property type="term" value="F:ATP binding"/>
    <property type="evidence" value="ECO:0007669"/>
    <property type="project" value="UniProtKB-KW"/>
</dbReference>
<feature type="binding site" evidence="8">
    <location>
        <begin position="185"/>
        <end position="188"/>
    </location>
    <ligand>
        <name>ATP</name>
        <dbReference type="ChEBI" id="CHEBI:30616"/>
    </ligand>
</feature>
<dbReference type="Proteomes" id="UP000426444">
    <property type="component" value="Chromosome"/>
</dbReference>
<dbReference type="CDD" id="cd00560">
    <property type="entry name" value="PanC"/>
    <property type="match status" value="1"/>
</dbReference>
<dbReference type="PANTHER" id="PTHR21299">
    <property type="entry name" value="CYTIDYLATE KINASE/PANTOATE-BETA-ALANINE LIGASE"/>
    <property type="match status" value="1"/>
</dbReference>
<dbReference type="GO" id="GO:0015940">
    <property type="term" value="P:pantothenate biosynthetic process"/>
    <property type="evidence" value="ECO:0007669"/>
    <property type="project" value="UniProtKB-UniRule"/>
</dbReference>
<evidence type="ECO:0000313" key="10">
    <source>
        <dbReference type="Proteomes" id="UP000426444"/>
    </source>
</evidence>
<comment type="similarity">
    <text evidence="2 8">Belongs to the pantothenate synthetase family.</text>
</comment>
<comment type="subunit">
    <text evidence="8">Homodimer.</text>
</comment>
<keyword evidence="8" id="KW-0963">Cytoplasm</keyword>
<dbReference type="KEGG" id="salq:SYNTR_1914"/>
<feature type="binding site" evidence="8">
    <location>
        <begin position="30"/>
        <end position="37"/>
    </location>
    <ligand>
        <name>ATP</name>
        <dbReference type="ChEBI" id="CHEBI:30616"/>
    </ligand>
</feature>
<name>A0A6I6DNH3_9FIRM</name>
<feature type="binding site" evidence="8">
    <location>
        <begin position="148"/>
        <end position="151"/>
    </location>
    <ligand>
        <name>ATP</name>
        <dbReference type="ChEBI" id="CHEBI:30616"/>
    </ligand>
</feature>
<keyword evidence="6 8" id="KW-0067">ATP-binding</keyword>
<feature type="binding site" evidence="8">
    <location>
        <position position="61"/>
    </location>
    <ligand>
        <name>(R)-pantoate</name>
        <dbReference type="ChEBI" id="CHEBI:15980"/>
    </ligand>
</feature>
<dbReference type="AlphaFoldDB" id="A0A6I6DNH3"/>
<dbReference type="RefSeq" id="WP_156204284.1">
    <property type="nucleotide sequence ID" value="NZ_CP046457.1"/>
</dbReference>
<evidence type="ECO:0000256" key="8">
    <source>
        <dbReference type="HAMAP-Rule" id="MF_00158"/>
    </source>
</evidence>
<evidence type="ECO:0000256" key="7">
    <source>
        <dbReference type="ARBA" id="ARBA00048258"/>
    </source>
</evidence>
<comment type="function">
    <text evidence="8">Catalyzes the condensation of pantoate with beta-alanine in an ATP-dependent reaction via a pantoyl-adenylate intermediate.</text>
</comment>
<dbReference type="NCBIfam" id="TIGR00125">
    <property type="entry name" value="cyt_tran_rel"/>
    <property type="match status" value="1"/>
</dbReference>
<organism evidence="9 10">
    <name type="scientific">Candidatus Syntrophocurvum alkaliphilum</name>
    <dbReference type="NCBI Taxonomy" id="2293317"/>
    <lineage>
        <taxon>Bacteria</taxon>
        <taxon>Bacillati</taxon>
        <taxon>Bacillota</taxon>
        <taxon>Clostridia</taxon>
        <taxon>Eubacteriales</taxon>
        <taxon>Syntrophomonadaceae</taxon>
        <taxon>Candidatus Syntrophocurvum</taxon>
    </lineage>
</organism>
<dbReference type="FunFam" id="3.30.1300.10:FF:000001">
    <property type="entry name" value="Pantothenate synthetase"/>
    <property type="match status" value="1"/>
</dbReference>